<dbReference type="GO" id="GO:0005829">
    <property type="term" value="C:cytosol"/>
    <property type="evidence" value="ECO:0007669"/>
    <property type="project" value="TreeGrafter"/>
</dbReference>
<dbReference type="GO" id="GO:0030267">
    <property type="term" value="F:glyoxylate reductase (NADPH) activity"/>
    <property type="evidence" value="ECO:0007669"/>
    <property type="project" value="TreeGrafter"/>
</dbReference>
<feature type="domain" description="D-isomer specific 2-hydroxyacid dehydrogenase catalytic" evidence="3">
    <location>
        <begin position="25"/>
        <end position="332"/>
    </location>
</feature>
<dbReference type="Pfam" id="PF02826">
    <property type="entry name" value="2-Hacid_dh_C"/>
    <property type="match status" value="1"/>
</dbReference>
<evidence type="ECO:0000313" key="6">
    <source>
        <dbReference type="Proteomes" id="UP000076738"/>
    </source>
</evidence>
<dbReference type="EMBL" id="KV417314">
    <property type="protein sequence ID" value="KZO92086.1"/>
    <property type="molecule type" value="Genomic_DNA"/>
</dbReference>
<dbReference type="Proteomes" id="UP000076738">
    <property type="component" value="Unassembled WGS sequence"/>
</dbReference>
<dbReference type="AlphaFoldDB" id="A0A167HXM7"/>
<dbReference type="GO" id="GO:0051287">
    <property type="term" value="F:NAD binding"/>
    <property type="evidence" value="ECO:0007669"/>
    <property type="project" value="InterPro"/>
</dbReference>
<evidence type="ECO:0000313" key="5">
    <source>
        <dbReference type="EMBL" id="KZO92086.1"/>
    </source>
</evidence>
<dbReference type="SUPFAM" id="SSF52283">
    <property type="entry name" value="Formate/glycerate dehydrogenase catalytic domain-like"/>
    <property type="match status" value="1"/>
</dbReference>
<evidence type="ECO:0000256" key="1">
    <source>
        <dbReference type="ARBA" id="ARBA00023002"/>
    </source>
</evidence>
<dbReference type="InterPro" id="IPR050223">
    <property type="entry name" value="D-isomer_2-hydroxyacid_DH"/>
</dbReference>
<dbReference type="Pfam" id="PF00389">
    <property type="entry name" value="2-Hacid_dh"/>
    <property type="match status" value="1"/>
</dbReference>
<dbReference type="PANTHER" id="PTHR10996">
    <property type="entry name" value="2-HYDROXYACID DEHYDROGENASE-RELATED"/>
    <property type="match status" value="1"/>
</dbReference>
<dbReference type="PANTHER" id="PTHR10996:SF129">
    <property type="entry name" value="2-HYDROXYACID DEHYDROGENASE C1773.17C-RELATED"/>
    <property type="match status" value="1"/>
</dbReference>
<protein>
    <recommendedName>
        <fullName evidence="7">Glyoxylate reductase</fullName>
    </recommendedName>
</protein>
<sequence>MATANGTTSTKSKHGVIVLGKTRFANDEVAAFEKQHAKVAYFGNASRAEVIAKVKELAPEGGWTSVVKFGGPAGTVNEELFGPLKGQLGFVGYIGAGFDSIDVDWLTSIGAWFSNAPTGVADPVATTASMFVLMCTRNAVSADLEIRKGGWRNGFDYALDTRGLVVGIFGMGTIGKLTRDKLQGFGMKILYHNRHHLSPEEEKGAEYVSFEDLLTRSQCIVLHCSLQQDNYHKFSDKEFALMKKGSYIVNVSRGSVIDEEALVRALQSGHVARAGLDCFENEPHPHPYLLTCNRVALYPHQAGATHVGIYGKEKEVLNNLDDWVTKGKPRDAQNSPVGVKV</sequence>
<dbReference type="InterPro" id="IPR036291">
    <property type="entry name" value="NAD(P)-bd_dom_sf"/>
</dbReference>
<comment type="similarity">
    <text evidence="2">Belongs to the D-isomer specific 2-hydroxyacid dehydrogenase family.</text>
</comment>
<dbReference type="InterPro" id="IPR006140">
    <property type="entry name" value="D-isomer_DH_NAD-bd"/>
</dbReference>
<reference evidence="5 6" key="1">
    <citation type="journal article" date="2016" name="Mol. Biol. Evol.">
        <title>Comparative Genomics of Early-Diverging Mushroom-Forming Fungi Provides Insights into the Origins of Lignocellulose Decay Capabilities.</title>
        <authorList>
            <person name="Nagy L.G."/>
            <person name="Riley R."/>
            <person name="Tritt A."/>
            <person name="Adam C."/>
            <person name="Daum C."/>
            <person name="Floudas D."/>
            <person name="Sun H."/>
            <person name="Yadav J.S."/>
            <person name="Pangilinan J."/>
            <person name="Larsson K.H."/>
            <person name="Matsuura K."/>
            <person name="Barry K."/>
            <person name="Labutti K."/>
            <person name="Kuo R."/>
            <person name="Ohm R.A."/>
            <person name="Bhattacharya S.S."/>
            <person name="Shirouzu T."/>
            <person name="Yoshinaga Y."/>
            <person name="Martin F.M."/>
            <person name="Grigoriev I.V."/>
            <person name="Hibbett D.S."/>
        </authorList>
    </citation>
    <scope>NUCLEOTIDE SEQUENCE [LARGE SCALE GENOMIC DNA]</scope>
    <source>
        <strain evidence="5 6">TUFC12733</strain>
    </source>
</reference>
<evidence type="ECO:0000259" key="3">
    <source>
        <dbReference type="Pfam" id="PF00389"/>
    </source>
</evidence>
<proteinExistence type="inferred from homology"/>
<evidence type="ECO:0000256" key="2">
    <source>
        <dbReference type="RuleBase" id="RU003719"/>
    </source>
</evidence>
<dbReference type="STRING" id="1330018.A0A167HXM7"/>
<keyword evidence="6" id="KW-1185">Reference proteome</keyword>
<feature type="domain" description="D-isomer specific 2-hydroxyacid dehydrogenase NAD-binding" evidence="4">
    <location>
        <begin position="130"/>
        <end position="302"/>
    </location>
</feature>
<evidence type="ECO:0000259" key="4">
    <source>
        <dbReference type="Pfam" id="PF02826"/>
    </source>
</evidence>
<dbReference type="Gene3D" id="3.40.50.720">
    <property type="entry name" value="NAD(P)-binding Rossmann-like Domain"/>
    <property type="match status" value="2"/>
</dbReference>
<dbReference type="InterPro" id="IPR006139">
    <property type="entry name" value="D-isomer_2_OHA_DH_cat_dom"/>
</dbReference>
<dbReference type="OrthoDB" id="298012at2759"/>
<organism evidence="5 6">
    <name type="scientific">Calocera viscosa (strain TUFC12733)</name>
    <dbReference type="NCBI Taxonomy" id="1330018"/>
    <lineage>
        <taxon>Eukaryota</taxon>
        <taxon>Fungi</taxon>
        <taxon>Dikarya</taxon>
        <taxon>Basidiomycota</taxon>
        <taxon>Agaricomycotina</taxon>
        <taxon>Dacrymycetes</taxon>
        <taxon>Dacrymycetales</taxon>
        <taxon>Dacrymycetaceae</taxon>
        <taxon>Calocera</taxon>
    </lineage>
</organism>
<dbReference type="PROSITE" id="PS00671">
    <property type="entry name" value="D_2_HYDROXYACID_DH_3"/>
    <property type="match status" value="1"/>
</dbReference>
<dbReference type="SUPFAM" id="SSF51735">
    <property type="entry name" value="NAD(P)-binding Rossmann-fold domains"/>
    <property type="match status" value="1"/>
</dbReference>
<keyword evidence="1 2" id="KW-0560">Oxidoreductase</keyword>
<evidence type="ECO:0008006" key="7">
    <source>
        <dbReference type="Google" id="ProtNLM"/>
    </source>
</evidence>
<gene>
    <name evidence="5" type="ORF">CALVIDRAFT_318467</name>
</gene>
<dbReference type="InterPro" id="IPR029753">
    <property type="entry name" value="D-isomer_DH_CS"/>
</dbReference>
<dbReference type="CDD" id="cd12168">
    <property type="entry name" value="Mand_dh_like"/>
    <property type="match status" value="1"/>
</dbReference>
<accession>A0A167HXM7</accession>
<dbReference type="GO" id="GO:0016618">
    <property type="term" value="F:hydroxypyruvate reductase [NAD(P)H] activity"/>
    <property type="evidence" value="ECO:0007669"/>
    <property type="project" value="TreeGrafter"/>
</dbReference>
<name>A0A167HXM7_CALVF</name>